<accession>G0PJ12</accession>
<dbReference type="OMA" id="WIQPRIT"/>
<sequence length="280" mass="32232">MEEEHDERSFMIRMNGITTFPKGSGTLKVRIGNFEGNILFRAQVTEAEQFHFITYDTESEKEIRTGIVDHVSGILRHCPPIECQINVDNLPSYIPDLGEVELNIFEGKSVDADFLSSYFSNPFVQKTAWIQPRITGTFQNDSKFFEIQNIICAHSGNITSSLLDRFTGRNLNLTNAVISSNEVVAALRKWTTGESLENLKTIYLHRETGLFNLADFLNQLEFKPWDPETRPKMYTYIGFIDYRGPVDCNCEHYLDIVRETDKKIGSIQISDQYIYFVVWP</sequence>
<dbReference type="EMBL" id="GL380626">
    <property type="protein sequence ID" value="EGT58611.1"/>
    <property type="molecule type" value="Genomic_DNA"/>
</dbReference>
<dbReference type="eggNOG" id="ENOG502TJ8G">
    <property type="taxonomic scope" value="Eukaryota"/>
</dbReference>
<dbReference type="OrthoDB" id="5909820at2759"/>
<organism evidence="2">
    <name type="scientific">Caenorhabditis brenneri</name>
    <name type="common">Nematode worm</name>
    <dbReference type="NCBI Taxonomy" id="135651"/>
    <lineage>
        <taxon>Eukaryota</taxon>
        <taxon>Metazoa</taxon>
        <taxon>Ecdysozoa</taxon>
        <taxon>Nematoda</taxon>
        <taxon>Chromadorea</taxon>
        <taxon>Rhabditida</taxon>
        <taxon>Rhabditina</taxon>
        <taxon>Rhabditomorpha</taxon>
        <taxon>Rhabditoidea</taxon>
        <taxon>Rhabditidae</taxon>
        <taxon>Peloderinae</taxon>
        <taxon>Caenorhabditis</taxon>
    </lineage>
</organism>
<dbReference type="Proteomes" id="UP000008068">
    <property type="component" value="Unassembled WGS sequence"/>
</dbReference>
<evidence type="ECO:0008006" key="3">
    <source>
        <dbReference type="Google" id="ProtNLM"/>
    </source>
</evidence>
<dbReference type="HOGENOM" id="CLU_040220_1_0_1"/>
<evidence type="ECO:0000313" key="1">
    <source>
        <dbReference type="EMBL" id="EGT58611.1"/>
    </source>
</evidence>
<dbReference type="FunCoup" id="G0PJ12">
    <property type="interactions" value="15"/>
</dbReference>
<gene>
    <name evidence="1" type="ORF">CAEBREN_16656</name>
</gene>
<name>G0PJ12_CAEBE</name>
<dbReference type="InParanoid" id="G0PJ12"/>
<evidence type="ECO:0000313" key="2">
    <source>
        <dbReference type="Proteomes" id="UP000008068"/>
    </source>
</evidence>
<dbReference type="PANTHER" id="PTHR21503">
    <property type="entry name" value="F-BOX-CONTAINING HYPOTHETICAL PROTEIN C.ELEGANS"/>
    <property type="match status" value="1"/>
</dbReference>
<reference evidence="2" key="1">
    <citation type="submission" date="2011-07" db="EMBL/GenBank/DDBJ databases">
        <authorList>
            <consortium name="Caenorhabditis brenneri Sequencing and Analysis Consortium"/>
            <person name="Wilson R.K."/>
        </authorList>
    </citation>
    <scope>NUCLEOTIDE SEQUENCE [LARGE SCALE GENOMIC DNA]</scope>
    <source>
        <strain evidence="2">PB2801</strain>
    </source>
</reference>
<dbReference type="AlphaFoldDB" id="G0PJ12"/>
<dbReference type="PANTHER" id="PTHR21503:SF8">
    <property type="entry name" value="F-BOX ASSOCIATED DOMAIN-CONTAINING PROTEIN-RELATED"/>
    <property type="match status" value="1"/>
</dbReference>
<proteinExistence type="predicted"/>
<keyword evidence="2" id="KW-1185">Reference proteome</keyword>
<protein>
    <recommendedName>
        <fullName evidence="3">F-box associated domain-containing protein</fullName>
    </recommendedName>
</protein>